<reference evidence="2" key="1">
    <citation type="submission" date="2014-11" db="EMBL/GenBank/DDBJ databases">
        <authorList>
            <person name="Amaro Gonzalez C."/>
        </authorList>
    </citation>
    <scope>NUCLEOTIDE SEQUENCE</scope>
</reference>
<name>A0A0E9S3K8_ANGAN</name>
<reference evidence="2" key="2">
    <citation type="journal article" date="2015" name="Fish Shellfish Immunol.">
        <title>Early steps in the European eel (Anguilla anguilla)-Vibrio vulnificus interaction in the gills: Role of the RtxA13 toxin.</title>
        <authorList>
            <person name="Callol A."/>
            <person name="Pajuelo D."/>
            <person name="Ebbesson L."/>
            <person name="Teles M."/>
            <person name="MacKenzie S."/>
            <person name="Amaro C."/>
        </authorList>
    </citation>
    <scope>NUCLEOTIDE SEQUENCE</scope>
</reference>
<dbReference type="EMBL" id="GBXM01073444">
    <property type="protein sequence ID" value="JAH35133.1"/>
    <property type="molecule type" value="Transcribed_RNA"/>
</dbReference>
<evidence type="ECO:0000313" key="2">
    <source>
        <dbReference type="EMBL" id="JAH35133.1"/>
    </source>
</evidence>
<feature type="region of interest" description="Disordered" evidence="1">
    <location>
        <begin position="1"/>
        <end position="40"/>
    </location>
</feature>
<proteinExistence type="predicted"/>
<accession>A0A0E9S3K8</accession>
<sequence length="56" mass="5942">MTSLQQSPPKRPTSYLPSHRISAPAEAPATPPFPPGVSADISRLLMKPSASIQKSD</sequence>
<dbReference type="AlphaFoldDB" id="A0A0E9S3K8"/>
<evidence type="ECO:0000256" key="1">
    <source>
        <dbReference type="SAM" id="MobiDB-lite"/>
    </source>
</evidence>
<protein>
    <submittedName>
        <fullName evidence="2">Uncharacterized protein</fullName>
    </submittedName>
</protein>
<organism evidence="2">
    <name type="scientific">Anguilla anguilla</name>
    <name type="common">European freshwater eel</name>
    <name type="synonym">Muraena anguilla</name>
    <dbReference type="NCBI Taxonomy" id="7936"/>
    <lineage>
        <taxon>Eukaryota</taxon>
        <taxon>Metazoa</taxon>
        <taxon>Chordata</taxon>
        <taxon>Craniata</taxon>
        <taxon>Vertebrata</taxon>
        <taxon>Euteleostomi</taxon>
        <taxon>Actinopterygii</taxon>
        <taxon>Neopterygii</taxon>
        <taxon>Teleostei</taxon>
        <taxon>Anguilliformes</taxon>
        <taxon>Anguillidae</taxon>
        <taxon>Anguilla</taxon>
    </lineage>
</organism>